<dbReference type="InterPro" id="IPR005632">
    <property type="entry name" value="Chaperone_Skp"/>
</dbReference>
<dbReference type="RefSeq" id="WP_379918175.1">
    <property type="nucleotide sequence ID" value="NZ_JBHUDD010000155.1"/>
</dbReference>
<evidence type="ECO:0000313" key="4">
    <source>
        <dbReference type="EMBL" id="MFD1511214.1"/>
    </source>
</evidence>
<dbReference type="Proteomes" id="UP001597186">
    <property type="component" value="Unassembled WGS sequence"/>
</dbReference>
<evidence type="ECO:0000256" key="3">
    <source>
        <dbReference type="SAM" id="SignalP"/>
    </source>
</evidence>
<name>A0ABW4EMQ1_9RHOB</name>
<organism evidence="4 5">
    <name type="scientific">Lacimonas salitolerans</name>
    <dbReference type="NCBI Taxonomy" id="1323750"/>
    <lineage>
        <taxon>Bacteria</taxon>
        <taxon>Pseudomonadati</taxon>
        <taxon>Pseudomonadota</taxon>
        <taxon>Alphaproteobacteria</taxon>
        <taxon>Rhodobacterales</taxon>
        <taxon>Paracoccaceae</taxon>
        <taxon>Lacimonas</taxon>
    </lineage>
</organism>
<proteinExistence type="predicted"/>
<feature type="chain" id="PRO_5046165385" evidence="3">
    <location>
        <begin position="21"/>
        <end position="196"/>
    </location>
</feature>
<feature type="region of interest" description="Disordered" evidence="2">
    <location>
        <begin position="175"/>
        <end position="196"/>
    </location>
</feature>
<dbReference type="SUPFAM" id="SSF111384">
    <property type="entry name" value="OmpH-like"/>
    <property type="match status" value="1"/>
</dbReference>
<keyword evidence="5" id="KW-1185">Reference proteome</keyword>
<evidence type="ECO:0000256" key="2">
    <source>
        <dbReference type="SAM" id="MobiDB-lite"/>
    </source>
</evidence>
<dbReference type="EMBL" id="JBHUDD010000155">
    <property type="protein sequence ID" value="MFD1511214.1"/>
    <property type="molecule type" value="Genomic_DNA"/>
</dbReference>
<dbReference type="InterPro" id="IPR024930">
    <property type="entry name" value="Skp_dom_sf"/>
</dbReference>
<dbReference type="SMART" id="SM00935">
    <property type="entry name" value="OmpH"/>
    <property type="match status" value="1"/>
</dbReference>
<dbReference type="Pfam" id="PF03938">
    <property type="entry name" value="OmpH"/>
    <property type="match status" value="1"/>
</dbReference>
<comment type="caution">
    <text evidence="4">The sequence shown here is derived from an EMBL/GenBank/DDBJ whole genome shotgun (WGS) entry which is preliminary data.</text>
</comment>
<dbReference type="Gene3D" id="3.30.910.20">
    <property type="entry name" value="Skp domain"/>
    <property type="match status" value="1"/>
</dbReference>
<feature type="compositionally biased region" description="Acidic residues" evidence="2">
    <location>
        <begin position="175"/>
        <end position="185"/>
    </location>
</feature>
<reference evidence="5" key="1">
    <citation type="journal article" date="2019" name="Int. J. Syst. Evol. Microbiol.">
        <title>The Global Catalogue of Microorganisms (GCM) 10K type strain sequencing project: providing services to taxonomists for standard genome sequencing and annotation.</title>
        <authorList>
            <consortium name="The Broad Institute Genomics Platform"/>
            <consortium name="The Broad Institute Genome Sequencing Center for Infectious Disease"/>
            <person name="Wu L."/>
            <person name="Ma J."/>
        </authorList>
    </citation>
    <scope>NUCLEOTIDE SEQUENCE [LARGE SCALE GENOMIC DNA]</scope>
    <source>
        <strain evidence="5">CGMCC 1.12477</strain>
    </source>
</reference>
<keyword evidence="3" id="KW-0732">Signal</keyword>
<feature type="coiled-coil region" evidence="1">
    <location>
        <begin position="53"/>
        <end position="87"/>
    </location>
</feature>
<evidence type="ECO:0000256" key="1">
    <source>
        <dbReference type="SAM" id="Coils"/>
    </source>
</evidence>
<feature type="signal peptide" evidence="3">
    <location>
        <begin position="1"/>
        <end position="20"/>
    </location>
</feature>
<gene>
    <name evidence="4" type="ORF">ACFTOW_17675</name>
</gene>
<sequence length="196" mass="21770">MRRLAAVLAACLALAAPVAAQSLSEGEQVFRSPVLSINYDRFFAGSRLGREMVGQLEAERVMLEAQNRRIEAELEAEEIALTEARDTMAPETFRGAARAFDEKVQRIRSERRQLAVELTQQGDTLRNRFDEAALPVLTDIVREANAVVVVDSRSVVLTLDVIDITNLAIRRLDEADPDVEFDMPESESQPDTATDP</sequence>
<feature type="compositionally biased region" description="Polar residues" evidence="2">
    <location>
        <begin position="186"/>
        <end position="196"/>
    </location>
</feature>
<protein>
    <submittedName>
        <fullName evidence="4">OmpH family outer membrane protein</fullName>
    </submittedName>
</protein>
<accession>A0ABW4EMQ1</accession>
<keyword evidence="1" id="KW-0175">Coiled coil</keyword>
<evidence type="ECO:0000313" key="5">
    <source>
        <dbReference type="Proteomes" id="UP001597186"/>
    </source>
</evidence>